<dbReference type="PANTHER" id="PTHR40031:SF1">
    <property type="entry name" value="MEMBRANE-BOUND METAL-DEPENDENT HYDROLASE"/>
    <property type="match status" value="1"/>
</dbReference>
<sequence length="342" mass="37713">MDPISQGALGAVAALSISKSPHARIAAFAGAVGGMLADADILIKSASDPLLNIEYHRHFSHSLLFIPVGGLIAALLLFYFFRKKIKPAELYLYCTSGYATAGLLDACTSYGTQLLWPFSDLRVSWSIISIIDPIFTLPIVILICIAVFRKKPQFGQAALAFAICYLSLGFIQHTRAKAQLDLIIESRGHDSATRRTVKPSIANLIVWRSVYLHDNTYYVDAIRVAKLGKPQIYEGAHLPAYDLESALANHPEDSPLASDLTRFNHFSEGYLAALPDEPNFITDLRYSAIPNSINPLWGLNLNEINQAGHAAFENRRALSEEDRESFARMFKGEESPATQPHP</sequence>
<feature type="transmembrane region" description="Helical" evidence="1">
    <location>
        <begin position="154"/>
        <end position="171"/>
    </location>
</feature>
<dbReference type="RefSeq" id="WP_200358495.1">
    <property type="nucleotide sequence ID" value="NZ_JAENIL010000066.1"/>
</dbReference>
<dbReference type="InterPro" id="IPR007404">
    <property type="entry name" value="YdjM-like"/>
</dbReference>
<dbReference type="Proteomes" id="UP000617628">
    <property type="component" value="Unassembled WGS sequence"/>
</dbReference>
<dbReference type="EMBL" id="JAENIL010000066">
    <property type="protein sequence ID" value="MBK1880013.1"/>
    <property type="molecule type" value="Genomic_DNA"/>
</dbReference>
<keyword evidence="1" id="KW-1133">Transmembrane helix</keyword>
<proteinExistence type="predicted"/>
<keyword evidence="2" id="KW-0378">Hydrolase</keyword>
<gene>
    <name evidence="2" type="ORF">JIN87_24225</name>
</gene>
<feature type="transmembrane region" description="Helical" evidence="1">
    <location>
        <begin position="123"/>
        <end position="147"/>
    </location>
</feature>
<feature type="transmembrane region" description="Helical" evidence="1">
    <location>
        <begin position="90"/>
        <end position="111"/>
    </location>
</feature>
<dbReference type="Pfam" id="PF04307">
    <property type="entry name" value="YdjM"/>
    <property type="match status" value="1"/>
</dbReference>
<organism evidence="2 3">
    <name type="scientific">Pelagicoccus mobilis</name>
    <dbReference type="NCBI Taxonomy" id="415221"/>
    <lineage>
        <taxon>Bacteria</taxon>
        <taxon>Pseudomonadati</taxon>
        <taxon>Verrucomicrobiota</taxon>
        <taxon>Opitutia</taxon>
        <taxon>Puniceicoccales</taxon>
        <taxon>Pelagicoccaceae</taxon>
        <taxon>Pelagicoccus</taxon>
    </lineage>
</organism>
<dbReference type="InterPro" id="IPR053170">
    <property type="entry name" value="Transcription_regulator"/>
</dbReference>
<name>A0A934VTR9_9BACT</name>
<keyword evidence="1" id="KW-0472">Membrane</keyword>
<dbReference type="PANTHER" id="PTHR40031">
    <property type="entry name" value="HYPOTHETICAL MEMBRANE SPANNING PROTEIN"/>
    <property type="match status" value="1"/>
</dbReference>
<evidence type="ECO:0000313" key="3">
    <source>
        <dbReference type="Proteomes" id="UP000617628"/>
    </source>
</evidence>
<feature type="transmembrane region" description="Helical" evidence="1">
    <location>
        <begin position="63"/>
        <end position="81"/>
    </location>
</feature>
<dbReference type="GO" id="GO:0016787">
    <property type="term" value="F:hydrolase activity"/>
    <property type="evidence" value="ECO:0007669"/>
    <property type="project" value="UniProtKB-KW"/>
</dbReference>
<evidence type="ECO:0000256" key="1">
    <source>
        <dbReference type="SAM" id="Phobius"/>
    </source>
</evidence>
<keyword evidence="1" id="KW-0812">Transmembrane</keyword>
<reference evidence="2" key="1">
    <citation type="submission" date="2021-01" db="EMBL/GenBank/DDBJ databases">
        <title>Modified the classification status of verrucomicrobia.</title>
        <authorList>
            <person name="Feng X."/>
        </authorList>
    </citation>
    <scope>NUCLEOTIDE SEQUENCE</scope>
    <source>
        <strain evidence="2">KCTC 13126</strain>
    </source>
</reference>
<keyword evidence="3" id="KW-1185">Reference proteome</keyword>
<accession>A0A934VTR9</accession>
<comment type="caution">
    <text evidence="2">The sequence shown here is derived from an EMBL/GenBank/DDBJ whole genome shotgun (WGS) entry which is preliminary data.</text>
</comment>
<protein>
    <submittedName>
        <fullName evidence="2">Metal-dependent hydrolase</fullName>
    </submittedName>
</protein>
<evidence type="ECO:0000313" key="2">
    <source>
        <dbReference type="EMBL" id="MBK1880013.1"/>
    </source>
</evidence>
<dbReference type="AlphaFoldDB" id="A0A934VTR9"/>